<dbReference type="InterPro" id="IPR004827">
    <property type="entry name" value="bZIP"/>
</dbReference>
<organism evidence="4 5">
    <name type="scientific">Stylonychia lemnae</name>
    <name type="common">Ciliate</name>
    <dbReference type="NCBI Taxonomy" id="5949"/>
    <lineage>
        <taxon>Eukaryota</taxon>
        <taxon>Sar</taxon>
        <taxon>Alveolata</taxon>
        <taxon>Ciliophora</taxon>
        <taxon>Intramacronucleata</taxon>
        <taxon>Spirotrichea</taxon>
        <taxon>Stichotrichia</taxon>
        <taxon>Sporadotrichida</taxon>
        <taxon>Oxytrichidae</taxon>
        <taxon>Stylonychinae</taxon>
        <taxon>Stylonychia</taxon>
    </lineage>
</organism>
<dbReference type="SUPFAM" id="SSF57959">
    <property type="entry name" value="Leucine zipper domain"/>
    <property type="match status" value="1"/>
</dbReference>
<feature type="compositionally biased region" description="Basic residues" evidence="2">
    <location>
        <begin position="69"/>
        <end position="78"/>
    </location>
</feature>
<dbReference type="OrthoDB" id="551672at2759"/>
<dbReference type="EMBL" id="CCKQ01006096">
    <property type="protein sequence ID" value="CDW77389.1"/>
    <property type="molecule type" value="Genomic_DNA"/>
</dbReference>
<sequence>MSITLLNDNQINQSLNSENLLKINQEDTNQLKDNIQCVSNETKNKTSHLGKRQRQSTEALSTNSDLSSKPKRARRAANQKRCNLKNEISISDEEDGADMSKRASSKSFNDDSSDADSRERRLVQNRKSAMKCRLKKKYEFDEMKVKLDDLKHQNIELNIQFKNTCILYEDKIKENESLKEKLDSIQGQQTMMLAYVLSLQQNKNQGSPSQQITNNEENDKPSINKLQQNLSNTQIEGLHNLNPSIQNQVSQKNLGQSQTLNNNIALPILMTQQADIKRTNNMVQVPDYQNLNLNSLIYDKLRGSQMIQDPSSLMNLGLHHQLIGHNQLNQGYANNQISYPTHNIYQQPQAQQPIAFKLENIQSQLGKQDVKIMKPVPSKSSPVPQHYQFLSGQQFTISHMNGDLQQQQNLLLLEKLKQQMYQ</sequence>
<keyword evidence="1" id="KW-0175">Coiled coil</keyword>
<gene>
    <name evidence="4" type="primary">Contig18812.g19953</name>
    <name evidence="4" type="ORF">STYLEM_6349</name>
</gene>
<dbReference type="PROSITE" id="PS00036">
    <property type="entry name" value="BZIP_BASIC"/>
    <property type="match status" value="1"/>
</dbReference>
<name>A0A078A5E3_STYLE</name>
<protein>
    <submittedName>
        <fullName evidence="4">Bzip transcription factor</fullName>
    </submittedName>
</protein>
<dbReference type="AlphaFoldDB" id="A0A078A5E3"/>
<feature type="domain" description="BZIP" evidence="3">
    <location>
        <begin position="120"/>
        <end position="135"/>
    </location>
</feature>
<dbReference type="Gene3D" id="1.20.5.170">
    <property type="match status" value="1"/>
</dbReference>
<dbReference type="InParanoid" id="A0A078A5E3"/>
<evidence type="ECO:0000256" key="2">
    <source>
        <dbReference type="SAM" id="MobiDB-lite"/>
    </source>
</evidence>
<keyword evidence="5" id="KW-1185">Reference proteome</keyword>
<dbReference type="SMART" id="SM00338">
    <property type="entry name" value="BRLZ"/>
    <property type="match status" value="1"/>
</dbReference>
<proteinExistence type="predicted"/>
<feature type="compositionally biased region" description="Basic residues" evidence="2">
    <location>
        <begin position="45"/>
        <end position="54"/>
    </location>
</feature>
<dbReference type="InterPro" id="IPR046347">
    <property type="entry name" value="bZIP_sf"/>
</dbReference>
<feature type="coiled-coil region" evidence="1">
    <location>
        <begin position="140"/>
        <end position="188"/>
    </location>
</feature>
<dbReference type="GO" id="GO:0003700">
    <property type="term" value="F:DNA-binding transcription factor activity"/>
    <property type="evidence" value="ECO:0007669"/>
    <property type="project" value="InterPro"/>
</dbReference>
<feature type="region of interest" description="Disordered" evidence="2">
    <location>
        <begin position="41"/>
        <end position="128"/>
    </location>
</feature>
<evidence type="ECO:0000313" key="5">
    <source>
        <dbReference type="Proteomes" id="UP000039865"/>
    </source>
</evidence>
<dbReference type="Proteomes" id="UP000039865">
    <property type="component" value="Unassembled WGS sequence"/>
</dbReference>
<accession>A0A078A5E3</accession>
<evidence type="ECO:0000259" key="3">
    <source>
        <dbReference type="PROSITE" id="PS00036"/>
    </source>
</evidence>
<reference evidence="4 5" key="1">
    <citation type="submission" date="2014-06" db="EMBL/GenBank/DDBJ databases">
        <authorList>
            <person name="Swart Estienne"/>
        </authorList>
    </citation>
    <scope>NUCLEOTIDE SEQUENCE [LARGE SCALE GENOMIC DNA]</scope>
    <source>
        <strain evidence="4 5">130c</strain>
    </source>
</reference>
<evidence type="ECO:0000313" key="4">
    <source>
        <dbReference type="EMBL" id="CDW77389.1"/>
    </source>
</evidence>
<evidence type="ECO:0000256" key="1">
    <source>
        <dbReference type="SAM" id="Coils"/>
    </source>
</evidence>
<dbReference type="Pfam" id="PF00170">
    <property type="entry name" value="bZIP_1"/>
    <property type="match status" value="1"/>
</dbReference>
<dbReference type="CDD" id="cd14686">
    <property type="entry name" value="bZIP"/>
    <property type="match status" value="1"/>
</dbReference>
<feature type="compositionally biased region" description="Polar residues" evidence="2">
    <location>
        <begin position="56"/>
        <end position="67"/>
    </location>
</feature>